<reference evidence="2 3" key="1">
    <citation type="submission" date="2020-02" db="EMBL/GenBank/DDBJ databases">
        <title>Whole genome shotgun sequence of Streptomyces gougerotii NBRC 13043.</title>
        <authorList>
            <person name="Ichikawa N."/>
            <person name="Komaki H."/>
            <person name="Tamura T."/>
        </authorList>
    </citation>
    <scope>NUCLEOTIDE SEQUENCE [LARGE SCALE GENOMIC DNA]</scope>
    <source>
        <strain evidence="2 3">NBRC 13043</strain>
    </source>
</reference>
<comment type="caution">
    <text evidence="2">The sequence shown here is derived from an EMBL/GenBank/DDBJ whole genome shotgun (WGS) entry which is preliminary data.</text>
</comment>
<organism evidence="2 3">
    <name type="scientific">Streptomyces gougerotii</name>
    <dbReference type="NCBI Taxonomy" id="53448"/>
    <lineage>
        <taxon>Bacteria</taxon>
        <taxon>Bacillati</taxon>
        <taxon>Actinomycetota</taxon>
        <taxon>Actinomycetes</taxon>
        <taxon>Kitasatosporales</taxon>
        <taxon>Streptomycetaceae</taxon>
        <taxon>Streptomyces</taxon>
        <taxon>Streptomyces diastaticus group</taxon>
    </lineage>
</organism>
<dbReference type="EMBL" id="BLLO01000025">
    <property type="protein sequence ID" value="GFH79828.1"/>
    <property type="molecule type" value="Genomic_DNA"/>
</dbReference>
<proteinExistence type="predicted"/>
<evidence type="ECO:0008006" key="4">
    <source>
        <dbReference type="Google" id="ProtNLM"/>
    </source>
</evidence>
<name>A0ABQ1DBQ4_9ACTN</name>
<feature type="compositionally biased region" description="Gly residues" evidence="1">
    <location>
        <begin position="89"/>
        <end position="101"/>
    </location>
</feature>
<evidence type="ECO:0000313" key="3">
    <source>
        <dbReference type="Proteomes" id="UP000480804"/>
    </source>
</evidence>
<gene>
    <name evidence="2" type="ORF">Sgou_44980</name>
</gene>
<feature type="region of interest" description="Disordered" evidence="1">
    <location>
        <begin position="59"/>
        <end position="106"/>
    </location>
</feature>
<keyword evidence="3" id="KW-1185">Reference proteome</keyword>
<dbReference type="Proteomes" id="UP000480804">
    <property type="component" value="Unassembled WGS sequence"/>
</dbReference>
<evidence type="ECO:0000313" key="2">
    <source>
        <dbReference type="EMBL" id="GFH79828.1"/>
    </source>
</evidence>
<accession>A0ABQ1DBQ4</accession>
<evidence type="ECO:0000256" key="1">
    <source>
        <dbReference type="SAM" id="MobiDB-lite"/>
    </source>
</evidence>
<protein>
    <recommendedName>
        <fullName evidence="4">Secreted protein</fullName>
    </recommendedName>
</protein>
<sequence>MRHGTHDTDRFTVSLGLTAVSRLWLTVAQTTRMTVLCRAGALLGAGGAVRFRWLRPRTRGEETCPDPAGPGPRVTAADRGRNLRTPSAGAGGAPGRPGPAGGRRNRPMTKHLTAAALTACLLSLAPAASAAVPAPPHATAEAAPTPLKAADRHTAEEIRGFLRWFYDGTGPSPWQREHWTSDYLKAKQDETPGHDVVLCAQNDPLAIDVGPVTVAQSAGFGWATVTTSWPGGARQTLTAYVALDSDPIELHDVVCG</sequence>